<evidence type="ECO:0000313" key="2">
    <source>
        <dbReference type="EMBL" id="KAG2489379.1"/>
    </source>
</evidence>
<feature type="compositionally biased region" description="Low complexity" evidence="1">
    <location>
        <begin position="98"/>
        <end position="114"/>
    </location>
</feature>
<feature type="compositionally biased region" description="Acidic residues" evidence="1">
    <location>
        <begin position="145"/>
        <end position="156"/>
    </location>
</feature>
<gene>
    <name evidence="2" type="ORF">HYH03_012209</name>
</gene>
<feature type="region of interest" description="Disordered" evidence="1">
    <location>
        <begin position="501"/>
        <end position="683"/>
    </location>
</feature>
<dbReference type="AlphaFoldDB" id="A0A835Y1H0"/>
<feature type="region of interest" description="Disordered" evidence="1">
    <location>
        <begin position="328"/>
        <end position="446"/>
    </location>
</feature>
<feature type="region of interest" description="Disordered" evidence="1">
    <location>
        <begin position="742"/>
        <end position="878"/>
    </location>
</feature>
<feature type="compositionally biased region" description="Basic and acidic residues" evidence="1">
    <location>
        <begin position="219"/>
        <end position="248"/>
    </location>
</feature>
<accession>A0A835Y1H0</accession>
<evidence type="ECO:0000313" key="3">
    <source>
        <dbReference type="Proteomes" id="UP000612055"/>
    </source>
</evidence>
<feature type="compositionally biased region" description="Pro residues" evidence="1">
    <location>
        <begin position="427"/>
        <end position="436"/>
    </location>
</feature>
<feature type="compositionally biased region" description="Polar residues" evidence="1">
    <location>
        <begin position="666"/>
        <end position="683"/>
    </location>
</feature>
<feature type="compositionally biased region" description="Low complexity" evidence="1">
    <location>
        <begin position="249"/>
        <end position="261"/>
    </location>
</feature>
<feature type="compositionally biased region" description="Basic and acidic residues" evidence="1">
    <location>
        <begin position="1215"/>
        <end position="1225"/>
    </location>
</feature>
<feature type="region of interest" description="Disordered" evidence="1">
    <location>
        <begin position="1191"/>
        <end position="1225"/>
    </location>
</feature>
<feature type="compositionally biased region" description="Polar residues" evidence="1">
    <location>
        <begin position="1100"/>
        <end position="1115"/>
    </location>
</feature>
<feature type="compositionally biased region" description="Polar residues" evidence="1">
    <location>
        <begin position="328"/>
        <end position="344"/>
    </location>
</feature>
<evidence type="ECO:0000256" key="1">
    <source>
        <dbReference type="SAM" id="MobiDB-lite"/>
    </source>
</evidence>
<feature type="region of interest" description="Disordered" evidence="1">
    <location>
        <begin position="900"/>
        <end position="929"/>
    </location>
</feature>
<name>A0A835Y1H0_9CHLO</name>
<feature type="compositionally biased region" description="Low complexity" evidence="1">
    <location>
        <begin position="553"/>
        <end position="579"/>
    </location>
</feature>
<feature type="region of interest" description="Disordered" evidence="1">
    <location>
        <begin position="696"/>
        <end position="730"/>
    </location>
</feature>
<proteinExistence type="predicted"/>
<feature type="compositionally biased region" description="Pro residues" evidence="1">
    <location>
        <begin position="366"/>
        <end position="378"/>
    </location>
</feature>
<feature type="compositionally biased region" description="Low complexity" evidence="1">
    <location>
        <begin position="185"/>
        <end position="200"/>
    </location>
</feature>
<feature type="compositionally biased region" description="Polar residues" evidence="1">
    <location>
        <begin position="612"/>
        <end position="637"/>
    </location>
</feature>
<keyword evidence="3" id="KW-1185">Reference proteome</keyword>
<organism evidence="2 3">
    <name type="scientific">Edaphochlamys debaryana</name>
    <dbReference type="NCBI Taxonomy" id="47281"/>
    <lineage>
        <taxon>Eukaryota</taxon>
        <taxon>Viridiplantae</taxon>
        <taxon>Chlorophyta</taxon>
        <taxon>core chlorophytes</taxon>
        <taxon>Chlorophyceae</taxon>
        <taxon>CS clade</taxon>
        <taxon>Chlamydomonadales</taxon>
        <taxon>Chlamydomonadales incertae sedis</taxon>
        <taxon>Edaphochlamys</taxon>
    </lineage>
</organism>
<feature type="compositionally biased region" description="Pro residues" evidence="1">
    <location>
        <begin position="856"/>
        <end position="869"/>
    </location>
</feature>
<feature type="compositionally biased region" description="Basic residues" evidence="1">
    <location>
        <begin position="166"/>
        <end position="177"/>
    </location>
</feature>
<dbReference type="Proteomes" id="UP000612055">
    <property type="component" value="Unassembled WGS sequence"/>
</dbReference>
<dbReference type="EMBL" id="JAEHOE010000074">
    <property type="protein sequence ID" value="KAG2489379.1"/>
    <property type="molecule type" value="Genomic_DNA"/>
</dbReference>
<protein>
    <submittedName>
        <fullName evidence="2">Uncharacterized protein</fullName>
    </submittedName>
</protein>
<feature type="compositionally biased region" description="Pro residues" evidence="1">
    <location>
        <begin position="806"/>
        <end position="816"/>
    </location>
</feature>
<feature type="region of interest" description="Disordered" evidence="1">
    <location>
        <begin position="22"/>
        <end position="52"/>
    </location>
</feature>
<sequence length="1225" mass="125551">MERSQAPGAAQPQQGAFRRFLAKLVPKSGRSAAPAPADPDEGPMQTAPSVAGPSLRIASSFMVNWRSTGAKQEQQADVLVLDQGSKPGHNGDGLQPVARSSSGPSSSAAGSRSRTFSQGGIMARQGSNKRAMSIRWHNAESASDTSDEEEIAEDDGTSSAGTASRTHSRTSRRSSHRARSDFRSRGAPSRSHSRQRAASSTGSAGTGVEGAPRPASDARGYHVVEPETDEQRAARERAEREATLKARFEQLQQRQQSKRPSSPTPNPYADGGTEVLSEAGGAADQSDAETEARGPGALQRQADRAYEAELELERQRQRAVARWLNALNCTQGGAPNPNNHSLAKSRSARLEYEPASRPATVHMALPLPPGQQQPPPHPHSQSHPQLPEQRFPQEASQRAGSPPGGRQAALQTSHSQPIPQLHHHLQPVPPSLPPPAHAQAGSQREQLRLLQDAAASAHAAAEPAPAREKLEYTPAKPALPRAKSLLRDPQQLASERERLRLAAPLNSEGGGDTDGGLQPRPSHVRWALPSPPATPPAAALDPGPPLKRERSSRQSARSHVSAASAASSAHTVATETSAASRRHLPVTEPTPTFSPAPVPGTSAPAPPLARLRSSNNGSSFGTAASYRRQSSFGTSLHNGEDSDWEDRLGPAPVPSATFSPVPMPPRSTQLSRANSRASRVSQSGLALRLKMELEEKAGAEAAAQQQRDCSPAAVGGSGRASGPNSGAQAPVWRDRMDATAAALAGDAGPSRRVSYADGVGPGAGAAADEGGPSRRQSYAGGSALPPAQPGLAWRSKSQRVLLEPVAAPPAPPPVLLPPTTSEPAPAKDPVTSRALQRAATTPTPRGCVLTEAGSLVPPPADGTVPPPPAVSTGAATVGGGPIPPPRAGRRAIMALQVQPTSNAGTSSGLSPAPPLGLPARISDSGASASPRVALARERLQALEPTSGPSSGAGHPPVAEASTASAGLFTPTPPSLPLPSLPYSKKRTVSESNAAFVEYGPRPSRYGSPHAAAAVAAGPLPRIRTSLTGGAPLAPLGAAARGSSTSLTGAALATAPGQPLFASSAHPAGRPLSILQELQPMSSYASDADTGAGSAPHSGALSATNSGSIHSGSNAGTPRAALAPRRLGDQLARSFGAAAASRIVNASGGGASEASGGSGEPRVSLGGHSAGGGFLDPLRMYVAGPLAPLAERRVSHGGGAPLLPSPPPVPVRKLRSLKDMPHLRQA</sequence>
<comment type="caution">
    <text evidence="2">The sequence shown here is derived from an EMBL/GenBank/DDBJ whole genome shotgun (WGS) entry which is preliminary data.</text>
</comment>
<feature type="region of interest" description="Disordered" evidence="1">
    <location>
        <begin position="68"/>
        <end position="302"/>
    </location>
</feature>
<feature type="region of interest" description="Disordered" evidence="1">
    <location>
        <begin position="1083"/>
        <end position="1119"/>
    </location>
</feature>
<reference evidence="2" key="1">
    <citation type="journal article" date="2020" name="bioRxiv">
        <title>Comparative genomics of Chlamydomonas.</title>
        <authorList>
            <person name="Craig R.J."/>
            <person name="Hasan A.R."/>
            <person name="Ness R.W."/>
            <person name="Keightley P.D."/>
        </authorList>
    </citation>
    <scope>NUCLEOTIDE SEQUENCE</scope>
    <source>
        <strain evidence="2">CCAP 11/70</strain>
    </source>
</reference>